<dbReference type="Pfam" id="PF00664">
    <property type="entry name" value="ABC_membrane"/>
    <property type="match status" value="2"/>
</dbReference>
<evidence type="ECO:0000313" key="11">
    <source>
        <dbReference type="EMBL" id="MED6133549.1"/>
    </source>
</evidence>
<dbReference type="PROSITE" id="PS00211">
    <property type="entry name" value="ABC_TRANSPORTER_1"/>
    <property type="match status" value="2"/>
</dbReference>
<feature type="transmembrane region" description="Helical" evidence="8">
    <location>
        <begin position="691"/>
        <end position="715"/>
    </location>
</feature>
<dbReference type="GO" id="GO:0005524">
    <property type="term" value="F:ATP binding"/>
    <property type="evidence" value="ECO:0007669"/>
    <property type="project" value="UniProtKB-KW"/>
</dbReference>
<dbReference type="PROSITE" id="PS50893">
    <property type="entry name" value="ABC_TRANSPORTER_2"/>
    <property type="match status" value="2"/>
</dbReference>
<dbReference type="EMBL" id="JASCZI010060533">
    <property type="protein sequence ID" value="MED6133549.1"/>
    <property type="molecule type" value="Genomic_DNA"/>
</dbReference>
<evidence type="ECO:0000256" key="7">
    <source>
        <dbReference type="SAM" id="MobiDB-lite"/>
    </source>
</evidence>
<feature type="region of interest" description="Disordered" evidence="7">
    <location>
        <begin position="1"/>
        <end position="29"/>
    </location>
</feature>
<evidence type="ECO:0000256" key="2">
    <source>
        <dbReference type="ARBA" id="ARBA00022692"/>
    </source>
</evidence>
<name>A0ABU6SBT0_9FABA</name>
<feature type="transmembrane region" description="Helical" evidence="8">
    <location>
        <begin position="165"/>
        <end position="181"/>
    </location>
</feature>
<feature type="compositionally biased region" description="Basic and acidic residues" evidence="7">
    <location>
        <begin position="609"/>
        <end position="624"/>
    </location>
</feature>
<organism evidence="11 12">
    <name type="scientific">Stylosanthes scabra</name>
    <dbReference type="NCBI Taxonomy" id="79078"/>
    <lineage>
        <taxon>Eukaryota</taxon>
        <taxon>Viridiplantae</taxon>
        <taxon>Streptophyta</taxon>
        <taxon>Embryophyta</taxon>
        <taxon>Tracheophyta</taxon>
        <taxon>Spermatophyta</taxon>
        <taxon>Magnoliopsida</taxon>
        <taxon>eudicotyledons</taxon>
        <taxon>Gunneridae</taxon>
        <taxon>Pentapetalae</taxon>
        <taxon>rosids</taxon>
        <taxon>fabids</taxon>
        <taxon>Fabales</taxon>
        <taxon>Fabaceae</taxon>
        <taxon>Papilionoideae</taxon>
        <taxon>50 kb inversion clade</taxon>
        <taxon>dalbergioids sensu lato</taxon>
        <taxon>Dalbergieae</taxon>
        <taxon>Pterocarpus clade</taxon>
        <taxon>Stylosanthes</taxon>
    </lineage>
</organism>
<keyword evidence="5 8" id="KW-1133">Transmembrane helix</keyword>
<dbReference type="SUPFAM" id="SSF90123">
    <property type="entry name" value="ABC transporter transmembrane region"/>
    <property type="match status" value="2"/>
</dbReference>
<dbReference type="CDD" id="cd18578">
    <property type="entry name" value="ABC_6TM_Pgp_ABCB1_D2_like"/>
    <property type="match status" value="1"/>
</dbReference>
<dbReference type="Gene3D" id="3.40.50.300">
    <property type="entry name" value="P-loop containing nucleotide triphosphate hydrolases"/>
    <property type="match status" value="2"/>
</dbReference>
<dbReference type="InterPro" id="IPR058594">
    <property type="entry name" value="PB1-like_dom_pln"/>
</dbReference>
<keyword evidence="12" id="KW-1185">Reference proteome</keyword>
<dbReference type="Pfam" id="PF26130">
    <property type="entry name" value="PB1-like"/>
    <property type="match status" value="1"/>
</dbReference>
<feature type="domain" description="ABC transporter" evidence="9">
    <location>
        <begin position="364"/>
        <end position="600"/>
    </location>
</feature>
<evidence type="ECO:0000259" key="10">
    <source>
        <dbReference type="PROSITE" id="PS50929"/>
    </source>
</evidence>
<dbReference type="Gene3D" id="1.20.1560.10">
    <property type="entry name" value="ABC transporter type 1, transmembrane domain"/>
    <property type="match status" value="1"/>
</dbReference>
<feature type="domain" description="ABC transmembrane type-1" evidence="10">
    <location>
        <begin position="695"/>
        <end position="981"/>
    </location>
</feature>
<dbReference type="InterPro" id="IPR027417">
    <property type="entry name" value="P-loop_NTPase"/>
</dbReference>
<evidence type="ECO:0000256" key="5">
    <source>
        <dbReference type="ARBA" id="ARBA00022989"/>
    </source>
</evidence>
<feature type="transmembrane region" description="Helical" evidence="8">
    <location>
        <begin position="188"/>
        <end position="209"/>
    </location>
</feature>
<dbReference type="SMART" id="SM00382">
    <property type="entry name" value="AAA"/>
    <property type="match status" value="2"/>
</dbReference>
<evidence type="ECO:0000256" key="1">
    <source>
        <dbReference type="ARBA" id="ARBA00004141"/>
    </source>
</evidence>
<dbReference type="InterPro" id="IPR036640">
    <property type="entry name" value="ABC1_TM_sf"/>
</dbReference>
<feature type="transmembrane region" description="Helical" evidence="8">
    <location>
        <begin position="735"/>
        <end position="758"/>
    </location>
</feature>
<dbReference type="CDD" id="cd03249">
    <property type="entry name" value="ABC_MTABC3_MDL1_MDL2"/>
    <property type="match status" value="2"/>
</dbReference>
<feature type="compositionally biased region" description="Low complexity" evidence="7">
    <location>
        <begin position="628"/>
        <end position="639"/>
    </location>
</feature>
<dbReference type="InterPro" id="IPR039421">
    <property type="entry name" value="Type_1_exporter"/>
</dbReference>
<feature type="domain" description="ABC transmembrane type-1" evidence="10">
    <location>
        <begin position="51"/>
        <end position="329"/>
    </location>
</feature>
<comment type="subcellular location">
    <subcellularLocation>
        <location evidence="1">Membrane</location>
        <topology evidence="1">Multi-pass membrane protein</topology>
    </subcellularLocation>
</comment>
<dbReference type="InterPro" id="IPR003439">
    <property type="entry name" value="ABC_transporter-like_ATP-bd"/>
</dbReference>
<feature type="transmembrane region" description="Helical" evidence="8">
    <location>
        <begin position="824"/>
        <end position="851"/>
    </location>
</feature>
<dbReference type="PROSITE" id="PS50929">
    <property type="entry name" value="ABC_TM1F"/>
    <property type="match status" value="2"/>
</dbReference>
<evidence type="ECO:0000313" key="12">
    <source>
        <dbReference type="Proteomes" id="UP001341840"/>
    </source>
</evidence>
<evidence type="ECO:0000256" key="8">
    <source>
        <dbReference type="SAM" id="Phobius"/>
    </source>
</evidence>
<reference evidence="11 12" key="1">
    <citation type="journal article" date="2023" name="Plants (Basel)">
        <title>Bridging the Gap: Combining Genomics and Transcriptomics Approaches to Understand Stylosanthes scabra, an Orphan Legume from the Brazilian Caatinga.</title>
        <authorList>
            <person name="Ferreira-Neto J.R.C."/>
            <person name="da Silva M.D."/>
            <person name="Binneck E."/>
            <person name="de Melo N.F."/>
            <person name="da Silva R.H."/>
            <person name="de Melo A.L.T.M."/>
            <person name="Pandolfi V."/>
            <person name="Bustamante F.O."/>
            <person name="Brasileiro-Vidal A.C."/>
            <person name="Benko-Iseppon A.M."/>
        </authorList>
    </citation>
    <scope>NUCLEOTIDE SEQUENCE [LARGE SCALE GENOMIC DNA]</scope>
    <source>
        <tissue evidence="11">Leaves</tissue>
    </source>
</reference>
<feature type="domain" description="ABC transporter" evidence="9">
    <location>
        <begin position="1016"/>
        <end position="1253"/>
    </location>
</feature>
<comment type="caution">
    <text evidence="11">The sequence shown here is derived from an EMBL/GenBank/DDBJ whole genome shotgun (WGS) entry which is preliminary data.</text>
</comment>
<feature type="transmembrane region" description="Helical" evidence="8">
    <location>
        <begin position="93"/>
        <end position="110"/>
    </location>
</feature>
<feature type="transmembrane region" description="Helical" evidence="8">
    <location>
        <begin position="265"/>
        <end position="285"/>
    </location>
</feature>
<evidence type="ECO:0000256" key="6">
    <source>
        <dbReference type="ARBA" id="ARBA00023136"/>
    </source>
</evidence>
<gene>
    <name evidence="11" type="primary">ABCB9_1</name>
    <name evidence="11" type="ORF">PIB30_029241</name>
</gene>
<accession>A0ABU6SBT0</accession>
<keyword evidence="2 8" id="KW-0812">Transmembrane</keyword>
<evidence type="ECO:0000256" key="4">
    <source>
        <dbReference type="ARBA" id="ARBA00022840"/>
    </source>
</evidence>
<keyword evidence="6 8" id="KW-0472">Membrane</keyword>
<dbReference type="InterPro" id="IPR017871">
    <property type="entry name" value="ABC_transporter-like_CS"/>
</dbReference>
<dbReference type="SUPFAM" id="SSF52540">
    <property type="entry name" value="P-loop containing nucleoside triphosphate hydrolases"/>
    <property type="match status" value="2"/>
</dbReference>
<feature type="region of interest" description="Disordered" evidence="7">
    <location>
        <begin position="604"/>
        <end position="672"/>
    </location>
</feature>
<proteinExistence type="predicted"/>
<evidence type="ECO:0000259" key="9">
    <source>
        <dbReference type="PROSITE" id="PS50893"/>
    </source>
</evidence>
<dbReference type="InterPro" id="IPR003593">
    <property type="entry name" value="AAA+_ATPase"/>
</dbReference>
<feature type="transmembrane region" description="Helical" evidence="8">
    <location>
        <begin position="47"/>
        <end position="72"/>
    </location>
</feature>
<feature type="compositionally biased region" description="Basic and acidic residues" evidence="7">
    <location>
        <begin position="657"/>
        <end position="671"/>
    </location>
</feature>
<dbReference type="InterPro" id="IPR011527">
    <property type="entry name" value="ABC1_TM_dom"/>
</dbReference>
<dbReference type="PANTHER" id="PTHR24222:SF50">
    <property type="entry name" value="ABC TRANSPORTER B FAMILY MEMBER 9-LIKE ISOFORM X2"/>
    <property type="match status" value="1"/>
</dbReference>
<protein>
    <submittedName>
        <fullName evidence="11">ATP-binding cassette sub- B member 9</fullName>
    </submittedName>
</protein>
<dbReference type="CDD" id="cd18577">
    <property type="entry name" value="ABC_6TM_Pgp_ABCB1_D1_like"/>
    <property type="match status" value="1"/>
</dbReference>
<dbReference type="Pfam" id="PF00005">
    <property type="entry name" value="ABC_tran"/>
    <property type="match status" value="2"/>
</dbReference>
<evidence type="ECO:0000256" key="3">
    <source>
        <dbReference type="ARBA" id="ARBA00022741"/>
    </source>
</evidence>
<feature type="compositionally biased region" description="Polar residues" evidence="7">
    <location>
        <begin position="645"/>
        <end position="656"/>
    </location>
</feature>
<dbReference type="Proteomes" id="UP001341840">
    <property type="component" value="Unassembled WGS sequence"/>
</dbReference>
<keyword evidence="3" id="KW-0547">Nucleotide-binding</keyword>
<keyword evidence="4 11" id="KW-0067">ATP-binding</keyword>
<dbReference type="PANTHER" id="PTHR24222">
    <property type="entry name" value="ABC TRANSPORTER B FAMILY"/>
    <property type="match status" value="1"/>
</dbReference>
<sequence length="1445" mass="156606">MNTEEASSSSSSSATRNNDDGGGKGKNKASQKVPFYKLFSFADRLDVILMIVGTLAAIGNGLSQPLMTVIFGKLINTFGSGDPSRIVKEVSKVALLFVYLAIWSGITSFLRERQAARIRGLYLKTILKQDIAFFDTETTTGEVIGRMSGDTILIQDAMGEKVGKFIQLGSTFVGGFVIAFIKGWKLSLVLLAFIPCVVIAGGIMSITMAKMASRGQIAYAEAGTVVEQTVGAIRTVASFTGEKKAIENYNIKLKVAYNTVVQQGMASGIGLGALLFIIFSTYGLATWYGSRLIIEKGYNGGTVINVIIALMTGGMSLGQTSPCVNAFAAGRAAAYKMFETIERKPKIDVYDTNGVVLEDIKGDVELRDVHFRYPARPDVQIFAGISLRVPNGTTAALVGQSGSGKSTVISLLERFYDPDAGEVLIDGVNLKNFQLRWIREQIGLVSQEPTLFTASIKDNIAYGKEGATDEEIMTAITLANAKNFIDKLPQGINTMAGEHGTQLSGGQKQRIAIARAILKNPKILLLDEATSALDAESERIVQEALEKAMSNRTTVVVAHRLTTIRNADTIAVVQQGKIVEQGSHDELIKDPEGPYSQLIRLQEGQNEDEGSKISEADLDRDPFHKPSISRSLSRVSSGRRSSHSNNTFSPMTLESSVQEKGDRDVETDERSHKKRKNVSMIRLAYLNKPELPVLLLGVIAAAVHGVVFPIFGLLLSSAIKMFFEPPHQLRKDSRFWSLLYVGLGVLTLIAIPVQNYFFGIAGGKLIERIRSLTFQKVVHQEISWFDHPENSSGSVGARLSTDASTVRSLVGDTLALLVQNISTVIAGLVIAFTANWILAFIILAVSPFVLIQGFLQMKFLKGFSADAKLMYEEASQVANDAVGSIRTVASFCAESKVMDLYRKKCTGPEKQGVRLGLVSGAGLGFSFFALYCTNAFCFYIGSVLVQHGRATFSEVFRVFFCLTMTALGVSQTSALAPDTNKAKDSTASIFEILDSKPAIDSSSNEGITLDHVVGAIELQNVSFSYSTRPHIQIFKDLCLSIPAGKTVALVGESGSGKSTVISLLERFYNPDSGQILIDEVDITKFRISWLRQQMGLVGQEPILFNESIRDNIAYGKEGGATEEEIIAAAQAGNAHKFISSLPKGYDTNVGERGTQLSGGQKQRIAIARAMLKEPKILLLDEATSALDAESERVVQEALDKVSVDRTTVVVAHRLSTIKGADTIAVVKNGVIAEKGRHDSLMKIEGGTYASLMATIYVVPVFNVGGYLVRNEAGDLVYAEGRVEKFEEMDIDHVNFGDLVKLYKSLGFVSHQRMHWLDKNAIDFEAGLYELDGDNGIRDMCHNLMVNIGASNEFHIYVEHSIDVPIPAPALDPAPAPPPAQAHASAPASIIDLQDTSGDDGYESAEDEVYKGFGGVFTHRKGLCVDCPYMQRNGVLVGGFGSHAYA</sequence>